<name>A0A8B6CT28_MYTGA</name>
<evidence type="ECO:0000313" key="3">
    <source>
        <dbReference type="Proteomes" id="UP000596742"/>
    </source>
</evidence>
<accession>A0A8B6CT28</accession>
<evidence type="ECO:0000256" key="1">
    <source>
        <dbReference type="SAM" id="MobiDB-lite"/>
    </source>
</evidence>
<feature type="compositionally biased region" description="Polar residues" evidence="1">
    <location>
        <begin position="233"/>
        <end position="245"/>
    </location>
</feature>
<feature type="compositionally biased region" description="Polar residues" evidence="1">
    <location>
        <begin position="550"/>
        <end position="570"/>
    </location>
</feature>
<protein>
    <submittedName>
        <fullName evidence="2">Uncharacterized protein</fullName>
    </submittedName>
</protein>
<feature type="compositionally biased region" description="Low complexity" evidence="1">
    <location>
        <begin position="210"/>
        <end position="224"/>
    </location>
</feature>
<comment type="caution">
    <text evidence="2">The sequence shown here is derived from an EMBL/GenBank/DDBJ whole genome shotgun (WGS) entry which is preliminary data.</text>
</comment>
<dbReference type="Proteomes" id="UP000596742">
    <property type="component" value="Unassembled WGS sequence"/>
</dbReference>
<proteinExistence type="predicted"/>
<feature type="region of interest" description="Disordered" evidence="1">
    <location>
        <begin position="1"/>
        <end position="21"/>
    </location>
</feature>
<feature type="compositionally biased region" description="Basic and acidic residues" evidence="1">
    <location>
        <begin position="422"/>
        <end position="432"/>
    </location>
</feature>
<feature type="region of interest" description="Disordered" evidence="1">
    <location>
        <begin position="497"/>
        <end position="585"/>
    </location>
</feature>
<keyword evidence="3" id="KW-1185">Reference proteome</keyword>
<feature type="compositionally biased region" description="Basic and acidic residues" evidence="1">
    <location>
        <begin position="182"/>
        <end position="193"/>
    </location>
</feature>
<feature type="non-terminal residue" evidence="2">
    <location>
        <position position="1"/>
    </location>
</feature>
<organism evidence="2 3">
    <name type="scientific">Mytilus galloprovincialis</name>
    <name type="common">Mediterranean mussel</name>
    <dbReference type="NCBI Taxonomy" id="29158"/>
    <lineage>
        <taxon>Eukaryota</taxon>
        <taxon>Metazoa</taxon>
        <taxon>Spiralia</taxon>
        <taxon>Lophotrochozoa</taxon>
        <taxon>Mollusca</taxon>
        <taxon>Bivalvia</taxon>
        <taxon>Autobranchia</taxon>
        <taxon>Pteriomorphia</taxon>
        <taxon>Mytilida</taxon>
        <taxon>Mytiloidea</taxon>
        <taxon>Mytilidae</taxon>
        <taxon>Mytilinae</taxon>
        <taxon>Mytilus</taxon>
    </lineage>
</organism>
<feature type="compositionally biased region" description="Polar residues" evidence="1">
    <location>
        <begin position="527"/>
        <end position="543"/>
    </location>
</feature>
<feature type="region of interest" description="Disordered" evidence="1">
    <location>
        <begin position="421"/>
        <end position="450"/>
    </location>
</feature>
<reference evidence="2" key="1">
    <citation type="submission" date="2018-11" db="EMBL/GenBank/DDBJ databases">
        <authorList>
            <person name="Alioto T."/>
            <person name="Alioto T."/>
        </authorList>
    </citation>
    <scope>NUCLEOTIDE SEQUENCE</scope>
</reference>
<evidence type="ECO:0000313" key="2">
    <source>
        <dbReference type="EMBL" id="VDI09460.1"/>
    </source>
</evidence>
<feature type="region of interest" description="Disordered" evidence="1">
    <location>
        <begin position="182"/>
        <end position="245"/>
    </location>
</feature>
<feature type="compositionally biased region" description="Basic and acidic residues" evidence="1">
    <location>
        <begin position="35"/>
        <end position="44"/>
    </location>
</feature>
<gene>
    <name evidence="2" type="ORF">MGAL_10B023683</name>
</gene>
<feature type="region of interest" description="Disordered" evidence="1">
    <location>
        <begin position="33"/>
        <end position="55"/>
    </location>
</feature>
<sequence>IQTHRPTDKTGRGPDRHCADSTAQQLNTDLQTYRQDGRGPDSHNADSTAQKLSRPLYTDLQTYRQEGRGPDRHCADSTAQKLNTDLQTYRQDGRGPDRHCADSTAQKLSRPLMLVDPFFQNCHTDLQTYRQDGRGPDRHCADSTAQKLSRPLMLVDPFFQNCRINVELMCTLFFSCRYRPTGTDKRGPDRHCADSTAQQYRPTDKTEGVQTATAQTPTAQQIQTYRPTDKTEGVQTATAQTPQLKNTDLQTYRQDGRGPDRHCADSTAQQLSRPLMLVDPFSKIVIQTYRPTDKTEGVQTATAQTPQLNKLSRPLMLVDPFSKIVIQTYRPTDKTEGVQTATAQTPQLKNTDLQTYRQDGRGPDRHCADSTAQKLSRPLMLVDPFSKIVIQTYRPTDKTEGVQTATAQTPQLKNTDLQTYRQDGRGPDRHCADSTAQQVKYRPTDKTGGVQTATAQTPQLKSQVDINVSGPFFQNCRINVELMCTLFFSCRYRPTDLQTRREGSRQPQRRLHSSKIQTYRPTDKTEGVQTATAQTPQLKSTYRPTDKTEGVQTATAQTPQLKNTDLQTGYRQDGRGPDSHNADSTAQKLSRPLMLVDPFSKIVVLMWNLCALCFFLAGTYRPYRQDGRGPDRHCADSTAQKLSRPLIYRPTDLQTRRKGSRPPLRRLHSSKLSRPLIYRPTDGSWVLTARARLHSSKVK</sequence>
<dbReference type="EMBL" id="UYJE01002289">
    <property type="protein sequence ID" value="VDI09460.1"/>
    <property type="molecule type" value="Genomic_DNA"/>
</dbReference>
<feature type="compositionally biased region" description="Basic and acidic residues" evidence="1">
    <location>
        <begin position="1"/>
        <end position="19"/>
    </location>
</feature>
<feature type="compositionally biased region" description="Basic and acidic residues" evidence="1">
    <location>
        <begin position="572"/>
        <end position="581"/>
    </location>
</feature>
<dbReference type="AlphaFoldDB" id="A0A8B6CT28"/>